<dbReference type="EMBL" id="BAAAPU010000008">
    <property type="protein sequence ID" value="GAA1984662.1"/>
    <property type="molecule type" value="Genomic_DNA"/>
</dbReference>
<evidence type="ECO:0000313" key="1">
    <source>
        <dbReference type="EMBL" id="GAA1984662.1"/>
    </source>
</evidence>
<reference evidence="1 2" key="1">
    <citation type="journal article" date="2019" name="Int. J. Syst. Evol. Microbiol.">
        <title>The Global Catalogue of Microorganisms (GCM) 10K type strain sequencing project: providing services to taxonomists for standard genome sequencing and annotation.</title>
        <authorList>
            <consortium name="The Broad Institute Genomics Platform"/>
            <consortium name="The Broad Institute Genome Sequencing Center for Infectious Disease"/>
            <person name="Wu L."/>
            <person name="Ma J."/>
        </authorList>
    </citation>
    <scope>NUCLEOTIDE SEQUENCE [LARGE SCALE GENOMIC DNA]</scope>
    <source>
        <strain evidence="1 2">JCM 15628</strain>
    </source>
</reference>
<name>A0ABN2SEF0_9MICO</name>
<comment type="caution">
    <text evidence="1">The sequence shown here is derived from an EMBL/GenBank/DDBJ whole genome shotgun (WGS) entry which is preliminary data.</text>
</comment>
<protein>
    <recommendedName>
        <fullName evidence="3">PH (Pleckstrin Homology) domain-containing protein</fullName>
    </recommendedName>
</protein>
<dbReference type="PROSITE" id="PS51318">
    <property type="entry name" value="TAT"/>
    <property type="match status" value="1"/>
</dbReference>
<evidence type="ECO:0000313" key="2">
    <source>
        <dbReference type="Proteomes" id="UP001500013"/>
    </source>
</evidence>
<evidence type="ECO:0008006" key="3">
    <source>
        <dbReference type="Google" id="ProtNLM"/>
    </source>
</evidence>
<accession>A0ABN2SEF0</accession>
<organism evidence="1 2">
    <name type="scientific">Terrabacter lapilli</name>
    <dbReference type="NCBI Taxonomy" id="436231"/>
    <lineage>
        <taxon>Bacteria</taxon>
        <taxon>Bacillati</taxon>
        <taxon>Actinomycetota</taxon>
        <taxon>Actinomycetes</taxon>
        <taxon>Micrococcales</taxon>
        <taxon>Intrasporangiaceae</taxon>
        <taxon>Terrabacter</taxon>
    </lineage>
</organism>
<dbReference type="Proteomes" id="UP001500013">
    <property type="component" value="Unassembled WGS sequence"/>
</dbReference>
<proteinExistence type="predicted"/>
<sequence length="146" mass="16018">MVVRSRRRALFQALLAALVTAVIASAVGLPSGLVLALAGIALGASVRFAPPQQVWLSEDSLVVEGWRQRRTVRLADIDSLSIQGVRIDPPLLEIIYARTKAVGPIYLRDSSKAFLDDFVTALEGHGRADDRYIHDNLVSVRRFLGR</sequence>
<keyword evidence="2" id="KW-1185">Reference proteome</keyword>
<gene>
    <name evidence="1" type="ORF">GCM10009817_27620</name>
</gene>
<dbReference type="InterPro" id="IPR006311">
    <property type="entry name" value="TAT_signal"/>
</dbReference>